<dbReference type="Pfam" id="PF14907">
    <property type="entry name" value="NTP_transf_5"/>
    <property type="match status" value="1"/>
</dbReference>
<evidence type="ECO:0000313" key="2">
    <source>
        <dbReference type="Proteomes" id="UP000573599"/>
    </source>
</evidence>
<reference evidence="1 2" key="1">
    <citation type="submission" date="2020-07" db="EMBL/GenBank/DDBJ databases">
        <title>Sequencing the genomes of 1000 actinobacteria strains.</title>
        <authorList>
            <person name="Klenk H.-P."/>
        </authorList>
    </citation>
    <scope>NUCLEOTIDE SEQUENCE [LARGE SCALE GENOMIC DNA]</scope>
    <source>
        <strain evidence="1 2">DSM 23987</strain>
    </source>
</reference>
<organism evidence="1 2">
    <name type="scientific">Pedococcus badiiscoriae</name>
    <dbReference type="NCBI Taxonomy" id="642776"/>
    <lineage>
        <taxon>Bacteria</taxon>
        <taxon>Bacillati</taxon>
        <taxon>Actinomycetota</taxon>
        <taxon>Actinomycetes</taxon>
        <taxon>Micrococcales</taxon>
        <taxon>Intrasporangiaceae</taxon>
        <taxon>Pedococcus</taxon>
    </lineage>
</organism>
<name>A0A852WKQ2_9MICO</name>
<keyword evidence="2" id="KW-1185">Reference proteome</keyword>
<comment type="caution">
    <text evidence="1">The sequence shown here is derived from an EMBL/GenBank/DDBJ whole genome shotgun (WGS) entry which is preliminary data.</text>
</comment>
<protein>
    <submittedName>
        <fullName evidence="1">Uncharacterized protein</fullName>
    </submittedName>
</protein>
<proteinExistence type="predicted"/>
<accession>A0A852WKQ2</accession>
<dbReference type="Proteomes" id="UP000573599">
    <property type="component" value="Unassembled WGS sequence"/>
</dbReference>
<dbReference type="RefSeq" id="WP_179420607.1">
    <property type="nucleotide sequence ID" value="NZ_JACCAB010000001.1"/>
</dbReference>
<sequence length="306" mass="33674">MPQSTLTMTEAVLLAHALVARTAEDVGARILFIKGPTAVAVRARPARLSTDVDVLVDPVAFEEVCHAIEDIGWRRRFTQRQISRAADLAFDHSTHFIHTEWPCDLDVHFNFPGFLAADQDVFEALWQRRILVPIAGTKVPAPDFTGQSLVVALHALRDPENHSNTEDLKYLSIRLGGAHPELAQEVGELAAATGSSESAHQFLVSIGAAQSTPEIASDRLAAWQFRQQTSGLSGALWLAELRRTPWAQRPKLALGALLPRREFLAGSHLASDLTRRQVAALHLRRWQRGLRATPAALRSRHLDSGA</sequence>
<dbReference type="AlphaFoldDB" id="A0A852WKQ2"/>
<evidence type="ECO:0000313" key="1">
    <source>
        <dbReference type="EMBL" id="NYG06066.1"/>
    </source>
</evidence>
<gene>
    <name evidence="1" type="ORF">BJ986_000553</name>
</gene>
<dbReference type="EMBL" id="JACCAB010000001">
    <property type="protein sequence ID" value="NYG06066.1"/>
    <property type="molecule type" value="Genomic_DNA"/>
</dbReference>
<dbReference type="InterPro" id="IPR039498">
    <property type="entry name" value="NTP_transf_5"/>
</dbReference>